<name>A0A9K3HH14_HELAN</name>
<proteinExistence type="predicted"/>
<dbReference type="AlphaFoldDB" id="A0A9K3HH14"/>
<protein>
    <submittedName>
        <fullName evidence="1">Uncharacterized protein</fullName>
    </submittedName>
</protein>
<dbReference type="Gramene" id="mRNA:HanXRQr2_Chr12g0544701">
    <property type="protein sequence ID" value="mRNA:HanXRQr2_Chr12g0544701"/>
    <property type="gene ID" value="HanXRQr2_Chr12g0544701"/>
</dbReference>
<accession>A0A9K3HH14</accession>
<comment type="caution">
    <text evidence="1">The sequence shown here is derived from an EMBL/GenBank/DDBJ whole genome shotgun (WGS) entry which is preliminary data.</text>
</comment>
<dbReference type="EMBL" id="MNCJ02000327">
    <property type="protein sequence ID" value="KAF5778197.1"/>
    <property type="molecule type" value="Genomic_DNA"/>
</dbReference>
<keyword evidence="2" id="KW-1185">Reference proteome</keyword>
<sequence>MCVYGIPKQHLILGSKGCLKNVILMTFSTKREFGCQQVKNLCAAWWW</sequence>
<dbReference type="Proteomes" id="UP000215914">
    <property type="component" value="Unassembled WGS sequence"/>
</dbReference>
<evidence type="ECO:0000313" key="1">
    <source>
        <dbReference type="EMBL" id="KAF5778197.1"/>
    </source>
</evidence>
<reference evidence="1" key="2">
    <citation type="submission" date="2020-06" db="EMBL/GenBank/DDBJ databases">
        <title>Helianthus annuus Genome sequencing and assembly Release 2.</title>
        <authorList>
            <person name="Gouzy J."/>
            <person name="Langlade N."/>
            <person name="Munos S."/>
        </authorList>
    </citation>
    <scope>NUCLEOTIDE SEQUENCE</scope>
    <source>
        <tissue evidence="1">Leaves</tissue>
    </source>
</reference>
<reference evidence="1" key="1">
    <citation type="journal article" date="2017" name="Nature">
        <title>The sunflower genome provides insights into oil metabolism, flowering and Asterid evolution.</title>
        <authorList>
            <person name="Badouin H."/>
            <person name="Gouzy J."/>
            <person name="Grassa C.J."/>
            <person name="Murat F."/>
            <person name="Staton S.E."/>
            <person name="Cottret L."/>
            <person name="Lelandais-Briere C."/>
            <person name="Owens G.L."/>
            <person name="Carrere S."/>
            <person name="Mayjonade B."/>
            <person name="Legrand L."/>
            <person name="Gill N."/>
            <person name="Kane N.C."/>
            <person name="Bowers J.E."/>
            <person name="Hubner S."/>
            <person name="Bellec A."/>
            <person name="Berard A."/>
            <person name="Berges H."/>
            <person name="Blanchet N."/>
            <person name="Boniface M.C."/>
            <person name="Brunel D."/>
            <person name="Catrice O."/>
            <person name="Chaidir N."/>
            <person name="Claudel C."/>
            <person name="Donnadieu C."/>
            <person name="Faraut T."/>
            <person name="Fievet G."/>
            <person name="Helmstetter N."/>
            <person name="King M."/>
            <person name="Knapp S.J."/>
            <person name="Lai Z."/>
            <person name="Le Paslier M.C."/>
            <person name="Lippi Y."/>
            <person name="Lorenzon L."/>
            <person name="Mandel J.R."/>
            <person name="Marage G."/>
            <person name="Marchand G."/>
            <person name="Marquand E."/>
            <person name="Bret-Mestries E."/>
            <person name="Morien E."/>
            <person name="Nambeesan S."/>
            <person name="Nguyen T."/>
            <person name="Pegot-Espagnet P."/>
            <person name="Pouilly N."/>
            <person name="Raftis F."/>
            <person name="Sallet E."/>
            <person name="Schiex T."/>
            <person name="Thomas J."/>
            <person name="Vandecasteele C."/>
            <person name="Vares D."/>
            <person name="Vear F."/>
            <person name="Vautrin S."/>
            <person name="Crespi M."/>
            <person name="Mangin B."/>
            <person name="Burke J.M."/>
            <person name="Salse J."/>
            <person name="Munos S."/>
            <person name="Vincourt P."/>
            <person name="Rieseberg L.H."/>
            <person name="Langlade N.B."/>
        </authorList>
    </citation>
    <scope>NUCLEOTIDE SEQUENCE</scope>
    <source>
        <tissue evidence="1">Leaves</tissue>
    </source>
</reference>
<gene>
    <name evidence="1" type="ORF">HanXRQr2_Chr12g0544701</name>
</gene>
<organism evidence="1 2">
    <name type="scientific">Helianthus annuus</name>
    <name type="common">Common sunflower</name>
    <dbReference type="NCBI Taxonomy" id="4232"/>
    <lineage>
        <taxon>Eukaryota</taxon>
        <taxon>Viridiplantae</taxon>
        <taxon>Streptophyta</taxon>
        <taxon>Embryophyta</taxon>
        <taxon>Tracheophyta</taxon>
        <taxon>Spermatophyta</taxon>
        <taxon>Magnoliopsida</taxon>
        <taxon>eudicotyledons</taxon>
        <taxon>Gunneridae</taxon>
        <taxon>Pentapetalae</taxon>
        <taxon>asterids</taxon>
        <taxon>campanulids</taxon>
        <taxon>Asterales</taxon>
        <taxon>Asteraceae</taxon>
        <taxon>Asteroideae</taxon>
        <taxon>Heliantheae alliance</taxon>
        <taxon>Heliantheae</taxon>
        <taxon>Helianthus</taxon>
    </lineage>
</organism>
<evidence type="ECO:0000313" key="2">
    <source>
        <dbReference type="Proteomes" id="UP000215914"/>
    </source>
</evidence>